<gene>
    <name evidence="1" type="ORF">JW744_04540</name>
</gene>
<sequence length="307" mass="35223">MTKYLAVVSSKAEIQALEKFSNEKLASEDTVMLIVHPYAQGQQAQIPGIEPKNTDSFLTLEEKIEIEKERFRLVRNWFKFDREFEQELLHKGIQLGELPLGEVDVFFRENLRFLKGLLNAIKSERPDVVLTGKGSVAGNAVRAIAGKNEIKIIRYFEVGKQKLFPKFPNLTARKISESGKKLSKIAKSIGKPKGKKTIFVSSRGYIDEVEQRLMAMKQFRVVRLENMLLKQSLNPATAIKPVLGKKGLQRKFSRAFESYKQTRGFMENMVFEGMDIGKLFEFKMQQFAILNFPEFVSLIERTEALFE</sequence>
<protein>
    <submittedName>
        <fullName evidence="1">Uncharacterized protein</fullName>
    </submittedName>
</protein>
<evidence type="ECO:0000313" key="2">
    <source>
        <dbReference type="Proteomes" id="UP000809243"/>
    </source>
</evidence>
<dbReference type="AlphaFoldDB" id="A0A938YXM6"/>
<organism evidence="1 2">
    <name type="scientific">Candidatus Iainarchaeum sp</name>
    <dbReference type="NCBI Taxonomy" id="3101447"/>
    <lineage>
        <taxon>Archaea</taxon>
        <taxon>Candidatus Iainarchaeota</taxon>
        <taxon>Candidatus Iainarchaeia</taxon>
        <taxon>Candidatus Iainarchaeales</taxon>
        <taxon>Candidatus Iainarchaeaceae</taxon>
        <taxon>Candidatus Iainarchaeum</taxon>
    </lineage>
</organism>
<dbReference type="EMBL" id="JAFGDB010000076">
    <property type="protein sequence ID" value="MBN2067710.1"/>
    <property type="molecule type" value="Genomic_DNA"/>
</dbReference>
<name>A0A938YXM6_9ARCH</name>
<proteinExistence type="predicted"/>
<dbReference type="Proteomes" id="UP000809243">
    <property type="component" value="Unassembled WGS sequence"/>
</dbReference>
<reference evidence="1" key="1">
    <citation type="submission" date="2021-01" db="EMBL/GenBank/DDBJ databases">
        <title>Active Sulfur Cycling in an Early Earth Analoge.</title>
        <authorList>
            <person name="Hahn C.R."/>
            <person name="Youssef N.H."/>
            <person name="Elshahed M."/>
        </authorList>
    </citation>
    <scope>NUCLEOTIDE SEQUENCE</scope>
    <source>
        <strain evidence="1">Zod_Metabat.1151</strain>
    </source>
</reference>
<accession>A0A938YXM6</accession>
<evidence type="ECO:0000313" key="1">
    <source>
        <dbReference type="EMBL" id="MBN2067710.1"/>
    </source>
</evidence>
<feature type="non-terminal residue" evidence="1">
    <location>
        <position position="307"/>
    </location>
</feature>
<comment type="caution">
    <text evidence="1">The sequence shown here is derived from an EMBL/GenBank/DDBJ whole genome shotgun (WGS) entry which is preliminary data.</text>
</comment>